<reference evidence="16" key="1">
    <citation type="submission" date="2021-01" db="EMBL/GenBank/DDBJ databases">
        <title>Rhizobium sp. strain KVB221 16S ribosomal RNA gene Genome sequencing and assembly.</title>
        <authorList>
            <person name="Kang M."/>
        </authorList>
    </citation>
    <scope>NUCLEOTIDE SEQUENCE</scope>
    <source>
        <strain evidence="16">KVB221</strain>
    </source>
</reference>
<feature type="transmembrane region" description="Helical" evidence="13">
    <location>
        <begin position="670"/>
        <end position="690"/>
    </location>
</feature>
<dbReference type="GO" id="GO:0065002">
    <property type="term" value="P:intracellular protein transmembrane transport"/>
    <property type="evidence" value="ECO:0007669"/>
    <property type="project" value="UniProtKB-UniRule"/>
</dbReference>
<dbReference type="FunFam" id="3.30.70.3400:FF:000006">
    <property type="entry name" value="Protein translocase subunit SecD"/>
    <property type="match status" value="1"/>
</dbReference>
<evidence type="ECO:0000256" key="6">
    <source>
        <dbReference type="ARBA" id="ARBA00022927"/>
    </source>
</evidence>
<evidence type="ECO:0000256" key="9">
    <source>
        <dbReference type="ARBA" id="ARBA00023136"/>
    </source>
</evidence>
<comment type="subunit">
    <text evidence="13">Forms a complex with SecF. Part of the essential Sec protein translocation apparatus which comprises SecA, SecYEG and auxiliary proteins SecDF-YajC and YidC.</text>
</comment>
<evidence type="ECO:0000256" key="14">
    <source>
        <dbReference type="HAMAP-Rule" id="MF_01464"/>
    </source>
</evidence>
<feature type="transmembrane region" description="Helical" evidence="13">
    <location>
        <begin position="497"/>
        <end position="521"/>
    </location>
</feature>
<keyword evidence="6 13" id="KW-0653">Protein transport</keyword>
<dbReference type="PROSITE" id="PS50156">
    <property type="entry name" value="SSD"/>
    <property type="match status" value="1"/>
</dbReference>
<evidence type="ECO:0000313" key="17">
    <source>
        <dbReference type="Proteomes" id="UP000633219"/>
    </source>
</evidence>
<evidence type="ECO:0000256" key="5">
    <source>
        <dbReference type="ARBA" id="ARBA00022692"/>
    </source>
</evidence>
<dbReference type="GO" id="GO:0005886">
    <property type="term" value="C:plasma membrane"/>
    <property type="evidence" value="ECO:0007669"/>
    <property type="project" value="UniProtKB-SubCell"/>
</dbReference>
<evidence type="ECO:0000256" key="4">
    <source>
        <dbReference type="ARBA" id="ARBA00022519"/>
    </source>
</evidence>
<keyword evidence="8 13" id="KW-0811">Translocation</keyword>
<keyword evidence="9 13" id="KW-0472">Membrane</keyword>
<gene>
    <name evidence="16" type="primary">secDF</name>
    <name evidence="13" type="synonym">secD</name>
    <name evidence="14" type="synonym">secF</name>
    <name evidence="16" type="ORF">JJB09_22960</name>
</gene>
<keyword evidence="7 13" id="KW-1133">Transmembrane helix</keyword>
<comment type="similarity">
    <text evidence="14">Belongs to the SecD/SecF family. SecF subfamily.</text>
</comment>
<feature type="transmembrane region" description="Helical" evidence="13">
    <location>
        <begin position="777"/>
        <end position="795"/>
    </location>
</feature>
<dbReference type="Pfam" id="PF21760">
    <property type="entry name" value="SecD_1st"/>
    <property type="match status" value="1"/>
</dbReference>
<keyword evidence="17" id="KW-1185">Reference proteome</keyword>
<dbReference type="FunFam" id="1.20.1640.10:FF:000004">
    <property type="entry name" value="Protein translocase subunit SecD"/>
    <property type="match status" value="1"/>
</dbReference>
<dbReference type="HAMAP" id="MF_01464_B">
    <property type="entry name" value="SecF_B"/>
    <property type="match status" value="1"/>
</dbReference>
<accession>A0A936YQK2</accession>
<dbReference type="PRINTS" id="PR01755">
    <property type="entry name" value="SECFTRNLCASE"/>
</dbReference>
<comment type="caution">
    <text evidence="13">Lacks conserved residue(s) required for the propagation of feature annotation.</text>
</comment>
<dbReference type="InterPro" id="IPR005791">
    <property type="entry name" value="SecD"/>
</dbReference>
<dbReference type="Proteomes" id="UP000633219">
    <property type="component" value="Unassembled WGS sequence"/>
</dbReference>
<evidence type="ECO:0000256" key="13">
    <source>
        <dbReference type="HAMAP-Rule" id="MF_01463"/>
    </source>
</evidence>
<comment type="similarity">
    <text evidence="12">In the N-terminal section; belongs to the SecD/SecF family. SecD subfamily.</text>
</comment>
<keyword evidence="4" id="KW-0997">Cell inner membrane</keyword>
<dbReference type="InterPro" id="IPR000731">
    <property type="entry name" value="SSD"/>
</dbReference>
<sequence length="851" mass="91620">MLYFSRWKAILIWLATALSILVAIPNFLPKATLDALPSWVPKKTMTLGLDLQGGSHIMLKLERGDIVKERMQTALDDVRTNLRKAGIGYTGLNGSGQKLTFKLRDVTQIDAARDALKDLTALVSLGGLSGGSIQEATLSNTDDGAFELDLTDQGINYRVQSAVSQSIEVVRRRVDELGTTEPLIQRQGSDRIIVQVPGLDDPQRLKAILNQTAKLTFHLVDNSMPAVDAVNGRPPANSEVVYSNDDPPVPYLIQKTAILSGENLVDAQPGFNQQNSEPIVSFRFDSAGAQKFGRVTQEHVGEPFAVILDNQVITAPVINEPILGGQGQISGNFTVESANDLAVLLRAGALPATLTVVEERTVGPGLGADSIRAGFIAGVIGLIAVIAFMTFFYGTLGMIANLAMIINVLMIIAILSLLGATLTLPGIAGIVLTIGQAVDSNVLFYERFREEVKAGRSIPQAMEAGFNKAFGTIIDANLTTLIAAVILFYMGSGPVRGFAITLSIGIITTVFTAYTVSRLMIAIWMRRTRPKALPKGVRTGFFDFAQIRFMAIRNYTFAISAALTIGAIAGFATLGLNLGIDFTGGSIIELKAKQGDANIGDIRERLGTLNLGGLQVQGFGEPSNVLVRVQSQEAGENAEQSAVNKIRGELSEQYEFRRVEVVGPSVSGELAMTGIIGVGLSLIAIMGYIWVRFEWQFAIGAIIATLHDLLLTIGLFVFTGLEFDITSIAAVLTIVGYSLNDTVVVYDRLRENLRRYKKMPLPLLIDTSINSTLSRTILTSVTTMIAILALVVFGGDVIRGFTISMLFGVVVGTFSSIYIAAPVLILFKLRPDTFDKDKDNKATAEIQSPAV</sequence>
<comment type="function">
    <text evidence="10 13">Part of the Sec protein translocase complex. Interacts with the SecYEG preprotein conducting channel. SecDF uses the proton motive force (PMF) to complete protein translocation after the ATP-dependent function of SecA.</text>
</comment>
<evidence type="ECO:0000256" key="3">
    <source>
        <dbReference type="ARBA" id="ARBA00022475"/>
    </source>
</evidence>
<comment type="similarity">
    <text evidence="13">Belongs to the SecD/SecF family. SecD subfamily.</text>
</comment>
<feature type="transmembrane region" description="Helical" evidence="13">
    <location>
        <begin position="426"/>
        <end position="445"/>
    </location>
</feature>
<proteinExistence type="inferred from homology"/>
<feature type="transmembrane region" description="Helical" evidence="13">
    <location>
        <begin position="697"/>
        <end position="719"/>
    </location>
</feature>
<dbReference type="Pfam" id="PF02355">
    <property type="entry name" value="SecD_SecF_C"/>
    <property type="match status" value="2"/>
</dbReference>
<dbReference type="InterPro" id="IPR055344">
    <property type="entry name" value="SecD_SecF_C_bact"/>
</dbReference>
<dbReference type="InterPro" id="IPR005665">
    <property type="entry name" value="SecF_bac"/>
</dbReference>
<protein>
    <recommendedName>
        <fullName evidence="13 14">Multifunctional fusion protein</fullName>
    </recommendedName>
    <domain>
        <recommendedName>
            <fullName evidence="13">Protein translocase subunit SecD</fullName>
        </recommendedName>
    </domain>
    <domain>
        <recommendedName>
            <fullName evidence="14">Protein-export membrane protein SecF</fullName>
        </recommendedName>
    </domain>
</protein>
<feature type="transmembrane region" description="Helical" evidence="13">
    <location>
        <begin position="373"/>
        <end position="392"/>
    </location>
</feature>
<dbReference type="FunFam" id="1.20.1640.10:FF:000024">
    <property type="entry name" value="Multifunctional fusion protein"/>
    <property type="match status" value="1"/>
</dbReference>
<dbReference type="InterPro" id="IPR054384">
    <property type="entry name" value="SecDF_P1_head"/>
</dbReference>
<dbReference type="NCBIfam" id="NF009583">
    <property type="entry name" value="PRK13024.1-3"/>
    <property type="match status" value="1"/>
</dbReference>
<evidence type="ECO:0000259" key="15">
    <source>
        <dbReference type="PROSITE" id="PS50156"/>
    </source>
</evidence>
<dbReference type="AlphaFoldDB" id="A0A936YQK2"/>
<dbReference type="GO" id="GO:0015450">
    <property type="term" value="F:protein-transporting ATPase activity"/>
    <property type="evidence" value="ECO:0007669"/>
    <property type="project" value="InterPro"/>
</dbReference>
<dbReference type="RefSeq" id="WP_201663428.1">
    <property type="nucleotide sequence ID" value="NZ_JAEQNC010000016.1"/>
</dbReference>
<evidence type="ECO:0000256" key="11">
    <source>
        <dbReference type="ARBA" id="ARBA00060856"/>
    </source>
</evidence>
<keyword evidence="3 13" id="KW-1003">Cell membrane</keyword>
<dbReference type="Gene3D" id="3.30.70.3400">
    <property type="match status" value="2"/>
</dbReference>
<dbReference type="PANTHER" id="PTHR30081">
    <property type="entry name" value="PROTEIN-EXPORT MEMBRANE PROTEIN SEC"/>
    <property type="match status" value="1"/>
</dbReference>
<dbReference type="InterPro" id="IPR022813">
    <property type="entry name" value="SecD/SecF_arch_bac"/>
</dbReference>
<name>A0A936YQK2_9HYPH</name>
<comment type="caution">
    <text evidence="16">The sequence shown here is derived from an EMBL/GenBank/DDBJ whole genome shotgun (WGS) entry which is preliminary data.</text>
</comment>
<comment type="subunit">
    <text evidence="14">Forms a complex with SecD. Part of the essential Sec protein translocation apparatus which comprises SecA, SecYEG and auxiliary proteins SecDF-YajC and YidC.</text>
</comment>
<feature type="transmembrane region" description="Helical" evidence="13">
    <location>
        <begin position="399"/>
        <end position="420"/>
    </location>
</feature>
<dbReference type="InterPro" id="IPR048631">
    <property type="entry name" value="SecD_1st"/>
</dbReference>
<evidence type="ECO:0000256" key="1">
    <source>
        <dbReference type="ARBA" id="ARBA00004651"/>
    </source>
</evidence>
<dbReference type="NCBIfam" id="TIGR00966">
    <property type="entry name" value="transloc_SecF"/>
    <property type="match status" value="1"/>
</dbReference>
<dbReference type="GO" id="GO:0006605">
    <property type="term" value="P:protein targeting"/>
    <property type="evidence" value="ECO:0007669"/>
    <property type="project" value="UniProtKB-UniRule"/>
</dbReference>
<feature type="transmembrane region" description="Helical" evidence="13">
    <location>
        <begin position="555"/>
        <end position="576"/>
    </location>
</feature>
<dbReference type="NCBIfam" id="TIGR01129">
    <property type="entry name" value="secD"/>
    <property type="match status" value="1"/>
</dbReference>
<organism evidence="16 17">
    <name type="scientific">Rhizobium setariae</name>
    <dbReference type="NCBI Taxonomy" id="2801340"/>
    <lineage>
        <taxon>Bacteria</taxon>
        <taxon>Pseudomonadati</taxon>
        <taxon>Pseudomonadota</taxon>
        <taxon>Alphaproteobacteria</taxon>
        <taxon>Hyphomicrobiales</taxon>
        <taxon>Rhizobiaceae</taxon>
        <taxon>Rhizobium/Agrobacterium group</taxon>
        <taxon>Rhizobium</taxon>
    </lineage>
</organism>
<dbReference type="InterPro" id="IPR048634">
    <property type="entry name" value="SecD_SecF_C"/>
</dbReference>
<evidence type="ECO:0000256" key="7">
    <source>
        <dbReference type="ARBA" id="ARBA00022989"/>
    </source>
</evidence>
<evidence type="ECO:0000256" key="8">
    <source>
        <dbReference type="ARBA" id="ARBA00023010"/>
    </source>
</evidence>
<dbReference type="HAMAP" id="MF_01463_B">
    <property type="entry name" value="SecD_B"/>
    <property type="match status" value="1"/>
</dbReference>
<keyword evidence="5 13" id="KW-0812">Transmembrane</keyword>
<feature type="transmembrane region" description="Helical" evidence="13">
    <location>
        <begin position="466"/>
        <end position="491"/>
    </location>
</feature>
<dbReference type="Gene3D" id="3.30.1360.200">
    <property type="match status" value="1"/>
</dbReference>
<dbReference type="GO" id="GO:0043952">
    <property type="term" value="P:protein transport by the Sec complex"/>
    <property type="evidence" value="ECO:0007669"/>
    <property type="project" value="UniProtKB-UniRule"/>
</dbReference>
<evidence type="ECO:0000313" key="16">
    <source>
        <dbReference type="EMBL" id="MBL0374878.1"/>
    </source>
</evidence>
<dbReference type="SUPFAM" id="SSF82866">
    <property type="entry name" value="Multidrug efflux transporter AcrB transmembrane domain"/>
    <property type="match status" value="2"/>
</dbReference>
<feature type="transmembrane region" description="Helical" evidence="13">
    <location>
        <begin position="801"/>
        <end position="827"/>
    </location>
</feature>
<evidence type="ECO:0000256" key="12">
    <source>
        <dbReference type="ARBA" id="ARBA00061053"/>
    </source>
</evidence>
<dbReference type="FunFam" id="3.30.1360.200:FF:000002">
    <property type="entry name" value="Preprotein translocase subunit SecD"/>
    <property type="match status" value="1"/>
</dbReference>
<dbReference type="NCBIfam" id="TIGR00916">
    <property type="entry name" value="2A0604s01"/>
    <property type="match status" value="2"/>
</dbReference>
<comment type="similarity">
    <text evidence="11">In the C-terminal section; belongs to the SecD/SecF family. SecF subfamily.</text>
</comment>
<dbReference type="NCBIfam" id="NF011315">
    <property type="entry name" value="PRK14726.1"/>
    <property type="match status" value="1"/>
</dbReference>
<dbReference type="InterPro" id="IPR022646">
    <property type="entry name" value="SecD/SecF_CS"/>
</dbReference>
<comment type="subcellular location">
    <subcellularLocation>
        <location evidence="1 13">Cell membrane</location>
        <topology evidence="1 13">Multi-pass membrane protein</topology>
    </subcellularLocation>
</comment>
<dbReference type="EMBL" id="JAEQNC010000016">
    <property type="protein sequence ID" value="MBL0374878.1"/>
    <property type="molecule type" value="Genomic_DNA"/>
</dbReference>
<feature type="transmembrane region" description="Helical" evidence="13">
    <location>
        <begin position="725"/>
        <end position="749"/>
    </location>
</feature>
<feature type="domain" description="SSD" evidence="15">
    <location>
        <begin position="690"/>
        <end position="826"/>
    </location>
</feature>
<dbReference type="Pfam" id="PF22599">
    <property type="entry name" value="SecDF_P1_head"/>
    <property type="match status" value="1"/>
</dbReference>
<dbReference type="Gene3D" id="1.20.1640.10">
    <property type="entry name" value="Multidrug efflux transporter AcrB transmembrane domain"/>
    <property type="match status" value="2"/>
</dbReference>
<dbReference type="PANTHER" id="PTHR30081:SF1">
    <property type="entry name" value="PROTEIN TRANSLOCASE SUBUNIT SECD"/>
    <property type="match status" value="1"/>
</dbReference>
<evidence type="ECO:0000256" key="10">
    <source>
        <dbReference type="ARBA" id="ARBA00059018"/>
    </source>
</evidence>
<evidence type="ECO:0000256" key="2">
    <source>
        <dbReference type="ARBA" id="ARBA00022448"/>
    </source>
</evidence>
<dbReference type="InterPro" id="IPR022645">
    <property type="entry name" value="SecD/SecF_bac"/>
</dbReference>
<keyword evidence="2 13" id="KW-0813">Transport</keyword>
<dbReference type="Pfam" id="PF07549">
    <property type="entry name" value="Sec_GG"/>
    <property type="match status" value="2"/>
</dbReference>